<dbReference type="RefSeq" id="WP_151738699.1">
    <property type="nucleotide sequence ID" value="NZ_BKIK01000006.1"/>
</dbReference>
<dbReference type="EMBL" id="JAHPRE010000001">
    <property type="protein sequence ID" value="MCU4395434.1"/>
    <property type="molecule type" value="Genomic_DNA"/>
</dbReference>
<reference evidence="2" key="1">
    <citation type="submission" date="2021-06" db="EMBL/GenBank/DDBJ databases">
        <title>Propagation of a rapidly emergent carbapenem-resistant Acinetobacter baumannii lineage by various extra-hospital transmission networks.</title>
        <authorList>
            <person name="Calix J."/>
        </authorList>
    </citation>
    <scope>NUCLEOTIDE SEQUENCE</scope>
    <source>
        <strain evidence="2">WU_MDCI_Aw63</strain>
    </source>
</reference>
<accession>A0AAW5R456</accession>
<evidence type="ECO:0000313" key="2">
    <source>
        <dbReference type="EMBL" id="MCU4395434.1"/>
    </source>
</evidence>
<proteinExistence type="predicted"/>
<comment type="caution">
    <text evidence="2">The sequence shown here is derived from an EMBL/GenBank/DDBJ whole genome shotgun (WGS) entry which is preliminary data.</text>
</comment>
<dbReference type="InterPro" id="IPR045523">
    <property type="entry name" value="GASH"/>
</dbReference>
<dbReference type="AlphaFoldDB" id="A0AAW5R456"/>
<dbReference type="Proteomes" id="UP001208534">
    <property type="component" value="Unassembled WGS sequence"/>
</dbReference>
<sequence>MSMTFLDALRKAGCFDKQITENDDRFDKAKAAAEEFANNMDPKLLIEGCNALIKESFFESNLAIQSAYMTLENNWSNIGLIYPEKPNRLLTAMVLYACEKLTKKDTDNASKLALNLIDIWPYLPANNNHLILTKEQIDEWNKELNIQSFSDYKEKVDVKALRNKTFKTDSFQNVDENEASAEQIAKNFTDTFKELNEQIDSVYSSLKSPFEYQNEQLTILWWYEAKYSQSFFRSYREIDFLLRPLVMAIDLLKLIKAYPAPVSSTYILAESVSQTENAHYDKKYPLIDILTKVRESRDDFLAKDIFNSLESSTNQNYLNIRDLIVAAFKTETDLETLKNQCIVHIEEMSLPDLAKAIYRQEQAYSL</sequence>
<protein>
    <recommendedName>
        <fullName evidence="1">GTPase-associated system helical domain-containing protein</fullName>
    </recommendedName>
</protein>
<dbReference type="Pfam" id="PF19994">
    <property type="entry name" value="GASH"/>
    <property type="match status" value="1"/>
</dbReference>
<name>A0AAW5R456_ACIJU</name>
<evidence type="ECO:0000313" key="3">
    <source>
        <dbReference type="Proteomes" id="UP001208534"/>
    </source>
</evidence>
<feature type="domain" description="GTPase-associated system helical" evidence="1">
    <location>
        <begin position="18"/>
        <end position="365"/>
    </location>
</feature>
<organism evidence="2 3">
    <name type="scientific">Acinetobacter junii</name>
    <dbReference type="NCBI Taxonomy" id="40215"/>
    <lineage>
        <taxon>Bacteria</taxon>
        <taxon>Pseudomonadati</taxon>
        <taxon>Pseudomonadota</taxon>
        <taxon>Gammaproteobacteria</taxon>
        <taxon>Moraxellales</taxon>
        <taxon>Moraxellaceae</taxon>
        <taxon>Acinetobacter</taxon>
    </lineage>
</organism>
<gene>
    <name evidence="2" type="ORF">KTH64_00250</name>
</gene>
<evidence type="ECO:0000259" key="1">
    <source>
        <dbReference type="Pfam" id="PF19994"/>
    </source>
</evidence>